<dbReference type="RefSeq" id="WP_153467036.1">
    <property type="nucleotide sequence ID" value="NZ_CM018730.1"/>
</dbReference>
<evidence type="ECO:0000313" key="1">
    <source>
        <dbReference type="EMBL" id="KAB8122194.1"/>
    </source>
</evidence>
<organism evidence="1 2">
    <name type="scientific">Komagataeibacter medellinensis</name>
    <dbReference type="NCBI Taxonomy" id="1177712"/>
    <lineage>
        <taxon>Bacteria</taxon>
        <taxon>Pseudomonadati</taxon>
        <taxon>Pseudomonadota</taxon>
        <taxon>Alphaproteobacteria</taxon>
        <taxon>Acetobacterales</taxon>
        <taxon>Acetobacteraceae</taxon>
        <taxon>Komagataeibacter</taxon>
    </lineage>
</organism>
<protein>
    <submittedName>
        <fullName evidence="1">Uncharacterized protein</fullName>
    </submittedName>
</protein>
<dbReference type="Proteomes" id="UP000427842">
    <property type="component" value="Unassembled WGS sequence"/>
</dbReference>
<accession>A0ABQ6VQN4</accession>
<comment type="caution">
    <text evidence="1">The sequence shown here is derived from an EMBL/GenBank/DDBJ whole genome shotgun (WGS) entry which is preliminary data.</text>
</comment>
<keyword evidence="2" id="KW-1185">Reference proteome</keyword>
<evidence type="ECO:0000313" key="2">
    <source>
        <dbReference type="Proteomes" id="UP000427842"/>
    </source>
</evidence>
<gene>
    <name evidence="1" type="ORF">D3W54_15915</name>
</gene>
<name>A0ABQ6VQN4_9PROT</name>
<sequence length="61" mass="6904">MTDDVFKQAGRYAIEFMAEQAGLTPQEMAKAIETDFKAEGTSSYKRFADLMTTAQERFNSK</sequence>
<geneLocation type="plasmid" evidence="1">
    <name>pKM01</name>
</geneLocation>
<keyword evidence="1" id="KW-0614">Plasmid</keyword>
<proteinExistence type="predicted"/>
<dbReference type="EMBL" id="QYAZ01000004">
    <property type="protein sequence ID" value="KAB8122194.1"/>
    <property type="molecule type" value="Genomic_DNA"/>
</dbReference>
<reference evidence="1 2" key="1">
    <citation type="submission" date="2018-09" db="EMBL/GenBank/DDBJ databases">
        <title>Genome sequence and characterization of the bcs clusters for the production of nanocellulose from the low pH resistant strain Komagataeibacter medellinensis ID13488.</title>
        <authorList>
            <person name="Hernandez-Arriaga A.M."/>
            <person name="Del Cerro C."/>
            <person name="Urbina L."/>
            <person name="Eceiza A."/>
            <person name="Retegi A."/>
            <person name="Prieto M.A."/>
        </authorList>
    </citation>
    <scope>NUCLEOTIDE SEQUENCE [LARGE SCALE GENOMIC DNA]</scope>
    <source>
        <strain evidence="1 2">ID13488</strain>
        <plasmid evidence="1">pKM01</plasmid>
    </source>
</reference>